<reference evidence="2 3" key="1">
    <citation type="submission" date="2018-04" db="EMBL/GenBank/DDBJ databases">
        <authorList>
            <person name="Zhang X."/>
            <person name="Yuan J."/>
            <person name="Li F."/>
            <person name="Xiang J."/>
        </authorList>
    </citation>
    <scope>NUCLEOTIDE SEQUENCE [LARGE SCALE GENOMIC DNA]</scope>
    <source>
        <tissue evidence="2">Muscle</tissue>
    </source>
</reference>
<accession>A0A423T3B0</accession>
<comment type="caution">
    <text evidence="2">The sequence shown here is derived from an EMBL/GenBank/DDBJ whole genome shotgun (WGS) entry which is preliminary data.</text>
</comment>
<name>A0A423T3B0_PENVA</name>
<dbReference type="AlphaFoldDB" id="A0A423T3B0"/>
<evidence type="ECO:0000313" key="2">
    <source>
        <dbReference type="EMBL" id="ROT70931.1"/>
    </source>
</evidence>
<dbReference type="OrthoDB" id="6360577at2759"/>
<protein>
    <recommendedName>
        <fullName evidence="4">Major facilitator superfamily (MFS) profile domain-containing protein</fullName>
    </recommendedName>
</protein>
<evidence type="ECO:0000313" key="3">
    <source>
        <dbReference type="Proteomes" id="UP000283509"/>
    </source>
</evidence>
<sequence length="145" mass="15194">MAVLGIGSVEVLTMLPLPLTCEGIALLPETSLGDRRNVLQCSSRSWQPSTFPGGILVGVRVVVALVAGVCLDVFGRRRSIVAWMGLYFVVAFARSFSPNAESVVFCISLEGAAAQASTLALLLLATSVSTPTSTTTSKPTFKTTT</sequence>
<keyword evidence="1" id="KW-0812">Transmembrane</keyword>
<dbReference type="Gene3D" id="1.20.1250.20">
    <property type="entry name" value="MFS general substrate transporter like domains"/>
    <property type="match status" value="1"/>
</dbReference>
<keyword evidence="3" id="KW-1185">Reference proteome</keyword>
<keyword evidence="1" id="KW-0472">Membrane</keyword>
<feature type="transmembrane region" description="Helical" evidence="1">
    <location>
        <begin position="53"/>
        <end position="73"/>
    </location>
</feature>
<proteinExistence type="predicted"/>
<keyword evidence="1" id="KW-1133">Transmembrane helix</keyword>
<reference evidence="2 3" key="2">
    <citation type="submission" date="2019-01" db="EMBL/GenBank/DDBJ databases">
        <title>The decoding of complex shrimp genome reveals the adaptation for benthos swimmer, frequently molting mechanism and breeding impact on genome.</title>
        <authorList>
            <person name="Sun Y."/>
            <person name="Gao Y."/>
            <person name="Yu Y."/>
        </authorList>
    </citation>
    <scope>NUCLEOTIDE SEQUENCE [LARGE SCALE GENOMIC DNA]</scope>
    <source>
        <tissue evidence="2">Muscle</tissue>
    </source>
</reference>
<dbReference type="InterPro" id="IPR036259">
    <property type="entry name" value="MFS_trans_sf"/>
</dbReference>
<dbReference type="SUPFAM" id="SSF103473">
    <property type="entry name" value="MFS general substrate transporter"/>
    <property type="match status" value="1"/>
</dbReference>
<organism evidence="2 3">
    <name type="scientific">Penaeus vannamei</name>
    <name type="common">Whiteleg shrimp</name>
    <name type="synonym">Litopenaeus vannamei</name>
    <dbReference type="NCBI Taxonomy" id="6689"/>
    <lineage>
        <taxon>Eukaryota</taxon>
        <taxon>Metazoa</taxon>
        <taxon>Ecdysozoa</taxon>
        <taxon>Arthropoda</taxon>
        <taxon>Crustacea</taxon>
        <taxon>Multicrustacea</taxon>
        <taxon>Malacostraca</taxon>
        <taxon>Eumalacostraca</taxon>
        <taxon>Eucarida</taxon>
        <taxon>Decapoda</taxon>
        <taxon>Dendrobranchiata</taxon>
        <taxon>Penaeoidea</taxon>
        <taxon>Penaeidae</taxon>
        <taxon>Penaeus</taxon>
    </lineage>
</organism>
<dbReference type="Proteomes" id="UP000283509">
    <property type="component" value="Unassembled WGS sequence"/>
</dbReference>
<dbReference type="EMBL" id="QCYY01002369">
    <property type="protein sequence ID" value="ROT70931.1"/>
    <property type="molecule type" value="Genomic_DNA"/>
</dbReference>
<evidence type="ECO:0000256" key="1">
    <source>
        <dbReference type="SAM" id="Phobius"/>
    </source>
</evidence>
<gene>
    <name evidence="2" type="ORF">C7M84_010772</name>
</gene>
<evidence type="ECO:0008006" key="4">
    <source>
        <dbReference type="Google" id="ProtNLM"/>
    </source>
</evidence>